<keyword evidence="1" id="KW-0472">Membrane</keyword>
<gene>
    <name evidence="2" type="ORF">TVAG_016950</name>
</gene>
<dbReference type="STRING" id="5722.A2ER33"/>
<reference evidence="2" key="2">
    <citation type="journal article" date="2007" name="Science">
        <title>Draft genome sequence of the sexually transmitted pathogen Trichomonas vaginalis.</title>
        <authorList>
            <person name="Carlton J.M."/>
            <person name="Hirt R.P."/>
            <person name="Silva J.C."/>
            <person name="Delcher A.L."/>
            <person name="Schatz M."/>
            <person name="Zhao Q."/>
            <person name="Wortman J.R."/>
            <person name="Bidwell S.L."/>
            <person name="Alsmark U.C.M."/>
            <person name="Besteiro S."/>
            <person name="Sicheritz-Ponten T."/>
            <person name="Noel C.J."/>
            <person name="Dacks J.B."/>
            <person name="Foster P.G."/>
            <person name="Simillion C."/>
            <person name="Van de Peer Y."/>
            <person name="Miranda-Saavedra D."/>
            <person name="Barton G.J."/>
            <person name="Westrop G.D."/>
            <person name="Mueller S."/>
            <person name="Dessi D."/>
            <person name="Fiori P.L."/>
            <person name="Ren Q."/>
            <person name="Paulsen I."/>
            <person name="Zhang H."/>
            <person name="Bastida-Corcuera F.D."/>
            <person name="Simoes-Barbosa A."/>
            <person name="Brown M.T."/>
            <person name="Hayes R.D."/>
            <person name="Mukherjee M."/>
            <person name="Okumura C.Y."/>
            <person name="Schneider R."/>
            <person name="Smith A.J."/>
            <person name="Vanacova S."/>
            <person name="Villalvazo M."/>
            <person name="Haas B.J."/>
            <person name="Pertea M."/>
            <person name="Feldblyum T.V."/>
            <person name="Utterback T.R."/>
            <person name="Shu C.L."/>
            <person name="Osoegawa K."/>
            <person name="de Jong P.J."/>
            <person name="Hrdy I."/>
            <person name="Horvathova L."/>
            <person name="Zubacova Z."/>
            <person name="Dolezal P."/>
            <person name="Malik S.B."/>
            <person name="Logsdon J.M. Jr."/>
            <person name="Henze K."/>
            <person name="Gupta A."/>
            <person name="Wang C.C."/>
            <person name="Dunne R.L."/>
            <person name="Upcroft J.A."/>
            <person name="Upcroft P."/>
            <person name="White O."/>
            <person name="Salzberg S.L."/>
            <person name="Tang P."/>
            <person name="Chiu C.-H."/>
            <person name="Lee Y.-S."/>
            <person name="Embley T.M."/>
            <person name="Coombs G.H."/>
            <person name="Mottram J.C."/>
            <person name="Tachezy J."/>
            <person name="Fraser-Liggett C.M."/>
            <person name="Johnson P.J."/>
        </authorList>
    </citation>
    <scope>NUCLEOTIDE SEQUENCE [LARGE SCALE GENOMIC DNA]</scope>
    <source>
        <strain evidence="2">G3</strain>
    </source>
</reference>
<evidence type="ECO:0000313" key="3">
    <source>
        <dbReference type="Proteomes" id="UP000001542"/>
    </source>
</evidence>
<feature type="transmembrane region" description="Helical" evidence="1">
    <location>
        <begin position="394"/>
        <end position="417"/>
    </location>
</feature>
<reference evidence="2" key="1">
    <citation type="submission" date="2006-10" db="EMBL/GenBank/DDBJ databases">
        <authorList>
            <person name="Amadeo P."/>
            <person name="Zhao Q."/>
            <person name="Wortman J."/>
            <person name="Fraser-Liggett C."/>
            <person name="Carlton J."/>
        </authorList>
    </citation>
    <scope>NUCLEOTIDE SEQUENCE</scope>
    <source>
        <strain evidence="2">G3</strain>
    </source>
</reference>
<accession>A2ER33</accession>
<feature type="transmembrane region" description="Helical" evidence="1">
    <location>
        <begin position="582"/>
        <end position="610"/>
    </location>
</feature>
<evidence type="ECO:0000313" key="2">
    <source>
        <dbReference type="EMBL" id="EAY04923.1"/>
    </source>
</evidence>
<dbReference type="VEuPathDB" id="TrichDB:TVAGG3_0535040"/>
<dbReference type="InParanoid" id="A2ER33"/>
<feature type="transmembrane region" description="Helical" evidence="1">
    <location>
        <begin position="545"/>
        <end position="562"/>
    </location>
</feature>
<dbReference type="PANTHER" id="PTHR21274">
    <property type="entry name" value="MECKELIN"/>
    <property type="match status" value="1"/>
</dbReference>
<evidence type="ECO:0008006" key="4">
    <source>
        <dbReference type="Google" id="ProtNLM"/>
    </source>
</evidence>
<sequence length="854" mass="98546">MLFSLFLLTSSVENQPLMISNFTCGVNQTYSWFIFDCVDCGTEDNYTYPCVPECESPNELIGTICVNSTEFAELKANVTTNTSKNFRFYNLVNQTENKAFQTSYNNNTYNKLVESITVLNYQSKAPQQREFLANVCAANHFSLKSQACTLATSFADIMTAKQYDYNFWPKNDLFLTYINRDDNEIFKENIILSKFSAGRIINITFARYSFDGEFLGFKVLELDTERCRHKQETENIWRKFGSNYYSSCAINIYEEMNFTSNEFYDPFIQDNMVGSYPVLRPIPVLDMSFADESGNLTNLINNGTSNLYYARRFFLMDNSTTDDIIQYLVNFTLIFTTSSTKADNITTPKIIVRYKQFPRSILEASTPSYEKLKETTSQPAYEFNVVYSKDMKSFWDVAAIVFSMIFILGLFVFAYTAFVSIKKHGNGGFGLYLILTLLGNLLDQIGNIFVVMVYGYSIYYFFFFKLQSDLAVYLPYGEEFRFLIAFISTAFVFKALASIIKLLLVTGHQFFIIDWSQEDKNVDESKVWHRLLVANEFFKISTVRYYNMPFTIMIVVLLQVAIKLELFASPIPDTDLVFTGIYAMILQVGWLAIVFIALFVFELLFCKLYWLIFTSPFKKFTNICLSQNISVLITDSTVHGHYIHGLTKDTEKSMIELQLSASQRLNTKPAEQQNSQTQSFIMIDMKSNCFETYFEPELSRRIFDIYNSVSAQVGGSLFKQAAASLAQVCIGIYSDLNKFLQQFFTPGATNFKLELHYEIPVARRIFGMAPTITDSSILDKTSGEHYRFMLFYGLQVRLYFTYSLLFCIIDMFLKNPVVAGFIVLVVDYLVLKFVRFRCKQNLAKKSLLENRFLY</sequence>
<dbReference type="PANTHER" id="PTHR21274:SF0">
    <property type="entry name" value="MECKELIN"/>
    <property type="match status" value="1"/>
</dbReference>
<dbReference type="EMBL" id="DS113462">
    <property type="protein sequence ID" value="EAY04923.1"/>
    <property type="molecule type" value="Genomic_DNA"/>
</dbReference>
<dbReference type="eggNOG" id="KOG4611">
    <property type="taxonomic scope" value="Eukaryota"/>
</dbReference>
<dbReference type="RefSeq" id="XP_001317146.1">
    <property type="nucleotide sequence ID" value="XM_001317111.1"/>
</dbReference>
<evidence type="ECO:0000256" key="1">
    <source>
        <dbReference type="SAM" id="Phobius"/>
    </source>
</evidence>
<keyword evidence="3" id="KW-1185">Reference proteome</keyword>
<feature type="transmembrane region" description="Helical" evidence="1">
    <location>
        <begin position="817"/>
        <end position="834"/>
    </location>
</feature>
<feature type="transmembrane region" description="Helical" evidence="1">
    <location>
        <begin position="790"/>
        <end position="811"/>
    </location>
</feature>
<dbReference type="KEGG" id="tva:4762788"/>
<name>A2ER33_TRIV3</name>
<keyword evidence="1" id="KW-0812">Transmembrane</keyword>
<dbReference type="Pfam" id="PF09773">
    <property type="entry name" value="Meckelin"/>
    <property type="match status" value="1"/>
</dbReference>
<keyword evidence="1" id="KW-1133">Transmembrane helix</keyword>
<protein>
    <recommendedName>
        <fullName evidence="4">Meckelin</fullName>
    </recommendedName>
</protein>
<dbReference type="Proteomes" id="UP000001542">
    <property type="component" value="Unassembled WGS sequence"/>
</dbReference>
<dbReference type="InterPro" id="IPR019170">
    <property type="entry name" value="Meckelin"/>
</dbReference>
<feature type="transmembrane region" description="Helical" evidence="1">
    <location>
        <begin position="482"/>
        <end position="504"/>
    </location>
</feature>
<organism evidence="2 3">
    <name type="scientific">Trichomonas vaginalis (strain ATCC PRA-98 / G3)</name>
    <dbReference type="NCBI Taxonomy" id="412133"/>
    <lineage>
        <taxon>Eukaryota</taxon>
        <taxon>Metamonada</taxon>
        <taxon>Parabasalia</taxon>
        <taxon>Trichomonadida</taxon>
        <taxon>Trichomonadidae</taxon>
        <taxon>Trichomonas</taxon>
    </lineage>
</organism>
<proteinExistence type="predicted"/>
<dbReference type="VEuPathDB" id="TrichDB:TVAG_016950"/>
<dbReference type="GO" id="GO:0036038">
    <property type="term" value="C:MKS complex"/>
    <property type="evidence" value="ECO:0007669"/>
    <property type="project" value="InterPro"/>
</dbReference>
<dbReference type="OMA" id="SCAINIY"/>
<dbReference type="AlphaFoldDB" id="A2ER33"/>
<dbReference type="SMR" id="A2ER33"/>
<dbReference type="OrthoDB" id="419138at2759"/>
<dbReference type="GO" id="GO:0060271">
    <property type="term" value="P:cilium assembly"/>
    <property type="evidence" value="ECO:0000318"/>
    <property type="project" value="GO_Central"/>
</dbReference>
<feature type="transmembrane region" description="Helical" evidence="1">
    <location>
        <begin position="429"/>
        <end position="462"/>
    </location>
</feature>
<dbReference type="GO" id="GO:0035869">
    <property type="term" value="C:ciliary transition zone"/>
    <property type="evidence" value="ECO:0000318"/>
    <property type="project" value="GO_Central"/>
</dbReference>